<evidence type="ECO:0000256" key="8">
    <source>
        <dbReference type="ARBA" id="ARBA00023235"/>
    </source>
</evidence>
<comment type="similarity">
    <text evidence="3">Belongs to the enoyl-CoA hydratase/isomerase family.</text>
</comment>
<name>A0A545TLU9_9GAMM</name>
<proteinExistence type="inferred from homology"/>
<reference evidence="9 10" key="1">
    <citation type="submission" date="2019-06" db="EMBL/GenBank/DDBJ databases">
        <title>Whole genome sequence for Cellvibrionaceae sp. R142.</title>
        <authorList>
            <person name="Wang G."/>
        </authorList>
    </citation>
    <scope>NUCLEOTIDE SEQUENCE [LARGE SCALE GENOMIC DNA]</scope>
    <source>
        <strain evidence="9 10">R142</strain>
    </source>
</reference>
<dbReference type="Gene3D" id="1.10.12.10">
    <property type="entry name" value="Lyase 2-enoyl-coa Hydratase, Chain A, domain 2"/>
    <property type="match status" value="1"/>
</dbReference>
<dbReference type="InterPro" id="IPR001753">
    <property type="entry name" value="Enoyl-CoA_hydra/iso"/>
</dbReference>
<comment type="subcellular location">
    <subcellularLocation>
        <location evidence="1">Peroxisome</location>
    </subcellularLocation>
</comment>
<dbReference type="PANTHER" id="PTHR43149">
    <property type="entry name" value="ENOYL-COA HYDRATASE"/>
    <property type="match status" value="1"/>
</dbReference>
<dbReference type="GO" id="GO:0006635">
    <property type="term" value="P:fatty acid beta-oxidation"/>
    <property type="evidence" value="ECO:0007669"/>
    <property type="project" value="UniProtKB-UniPathway"/>
</dbReference>
<evidence type="ECO:0000313" key="9">
    <source>
        <dbReference type="EMBL" id="TQV78217.1"/>
    </source>
</evidence>
<dbReference type="UniPathway" id="UPA00659"/>
<keyword evidence="6" id="KW-0443">Lipid metabolism</keyword>
<evidence type="ECO:0000256" key="6">
    <source>
        <dbReference type="ARBA" id="ARBA00023098"/>
    </source>
</evidence>
<evidence type="ECO:0000313" key="10">
    <source>
        <dbReference type="Proteomes" id="UP000319732"/>
    </source>
</evidence>
<protein>
    <submittedName>
        <fullName evidence="9">Crotonase/enoyl-CoA hydratase family protein</fullName>
    </submittedName>
</protein>
<evidence type="ECO:0000256" key="4">
    <source>
        <dbReference type="ARBA" id="ARBA00022832"/>
    </source>
</evidence>
<organism evidence="9 10">
    <name type="scientific">Exilibacterium tricleocarpae</name>
    <dbReference type="NCBI Taxonomy" id="2591008"/>
    <lineage>
        <taxon>Bacteria</taxon>
        <taxon>Pseudomonadati</taxon>
        <taxon>Pseudomonadota</taxon>
        <taxon>Gammaproteobacteria</taxon>
        <taxon>Cellvibrionales</taxon>
        <taxon>Cellvibrionaceae</taxon>
        <taxon>Exilibacterium</taxon>
    </lineage>
</organism>
<evidence type="ECO:0000256" key="7">
    <source>
        <dbReference type="ARBA" id="ARBA00023140"/>
    </source>
</evidence>
<dbReference type="RefSeq" id="WP_142904997.1">
    <property type="nucleotide sequence ID" value="NZ_ML660094.1"/>
</dbReference>
<dbReference type="EMBL" id="VHSG01000013">
    <property type="protein sequence ID" value="TQV78217.1"/>
    <property type="molecule type" value="Genomic_DNA"/>
</dbReference>
<evidence type="ECO:0000256" key="3">
    <source>
        <dbReference type="ARBA" id="ARBA00005254"/>
    </source>
</evidence>
<dbReference type="AlphaFoldDB" id="A0A545TLU9"/>
<evidence type="ECO:0000256" key="1">
    <source>
        <dbReference type="ARBA" id="ARBA00004275"/>
    </source>
</evidence>
<dbReference type="InterPro" id="IPR029045">
    <property type="entry name" value="ClpP/crotonase-like_dom_sf"/>
</dbReference>
<sequence length="278" mass="30738">MTYQTLSVSIDNQIAHVQLSRPDEYNTMNTAFWQELPAAIREIDAAALARVIVLSSTGKHFTAGMDLSVFTSPDEDMFTGEAGRRQEIMRHRVKVLQETFNRLEQVRMPVLAAIQGGCIGGGVDMVTACDSRYCTADAFFCVKETDIGMTADLGTLQRLPRVIPQGLARELCYTARRCPAPEALAAGLVNRVFDTHEAMLEGVFDIAKQIARQSPLAVAGTKEMLNYSRDHTLADSLNYMAVWQTGMFQPTDMAEVFTAKAEGRDTEFEELRPLPGGF</sequence>
<dbReference type="SUPFAM" id="SSF52096">
    <property type="entry name" value="ClpP/crotonase"/>
    <property type="match status" value="1"/>
</dbReference>
<gene>
    <name evidence="9" type="ORF">FKG94_14205</name>
</gene>
<keyword evidence="7" id="KW-0576">Peroxisome</keyword>
<keyword evidence="5" id="KW-0007">Acetylation</keyword>
<comment type="caution">
    <text evidence="9">The sequence shown here is derived from an EMBL/GenBank/DDBJ whole genome shotgun (WGS) entry which is preliminary data.</text>
</comment>
<dbReference type="InterPro" id="IPR045002">
    <property type="entry name" value="Ech1-like"/>
</dbReference>
<dbReference type="FunFam" id="1.10.12.10:FF:000004">
    <property type="entry name" value="Delta3,5-delta2,4-dienoyl-CoA isomerase"/>
    <property type="match status" value="1"/>
</dbReference>
<keyword evidence="8" id="KW-0413">Isomerase</keyword>
<dbReference type="Proteomes" id="UP000319732">
    <property type="component" value="Unassembled WGS sequence"/>
</dbReference>
<dbReference type="FunFam" id="3.90.226.10:FF:000024">
    <property type="entry name" value="Delta3,5-delta2,4-dienoyl-CoA isomerase"/>
    <property type="match status" value="1"/>
</dbReference>
<dbReference type="CDD" id="cd06558">
    <property type="entry name" value="crotonase-like"/>
    <property type="match status" value="1"/>
</dbReference>
<evidence type="ECO:0000256" key="2">
    <source>
        <dbReference type="ARBA" id="ARBA00005005"/>
    </source>
</evidence>
<evidence type="ECO:0000256" key="5">
    <source>
        <dbReference type="ARBA" id="ARBA00022990"/>
    </source>
</evidence>
<keyword evidence="4" id="KW-0276">Fatty acid metabolism</keyword>
<dbReference type="GO" id="GO:0005737">
    <property type="term" value="C:cytoplasm"/>
    <property type="evidence" value="ECO:0007669"/>
    <property type="project" value="UniProtKB-ARBA"/>
</dbReference>
<accession>A0A545TLU9</accession>
<dbReference type="OrthoDB" id="4608673at2"/>
<dbReference type="InterPro" id="IPR014748">
    <property type="entry name" value="Enoyl-CoA_hydra_C"/>
</dbReference>
<keyword evidence="10" id="KW-1185">Reference proteome</keyword>
<dbReference type="Gene3D" id="3.90.226.10">
    <property type="entry name" value="2-enoyl-CoA Hydratase, Chain A, domain 1"/>
    <property type="match status" value="1"/>
</dbReference>
<dbReference type="GO" id="GO:0016853">
    <property type="term" value="F:isomerase activity"/>
    <property type="evidence" value="ECO:0007669"/>
    <property type="project" value="UniProtKB-KW"/>
</dbReference>
<dbReference type="NCBIfam" id="NF004794">
    <property type="entry name" value="PRK06142.1"/>
    <property type="match status" value="1"/>
</dbReference>
<comment type="pathway">
    <text evidence="2">Lipid metabolism; fatty acid beta-oxidation.</text>
</comment>
<dbReference type="Pfam" id="PF00378">
    <property type="entry name" value="ECH_1"/>
    <property type="match status" value="1"/>
</dbReference>